<dbReference type="RefSeq" id="WP_148521282.1">
    <property type="nucleotide sequence ID" value="NZ_VSIJ01000005.1"/>
</dbReference>
<proteinExistence type="predicted"/>
<protein>
    <submittedName>
        <fullName evidence="1">Uncharacterized protein</fullName>
    </submittedName>
</protein>
<organism evidence="1 2">
    <name type="scientific">Vibrio cholerae</name>
    <dbReference type="NCBI Taxonomy" id="666"/>
    <lineage>
        <taxon>Bacteria</taxon>
        <taxon>Pseudomonadati</taxon>
        <taxon>Pseudomonadota</taxon>
        <taxon>Gammaproteobacteria</taxon>
        <taxon>Vibrionales</taxon>
        <taxon>Vibrionaceae</taxon>
        <taxon>Vibrio</taxon>
    </lineage>
</organism>
<reference evidence="1 2" key="1">
    <citation type="submission" date="2019-06" db="EMBL/GenBank/DDBJ databases">
        <title>Vibrio cholerae phylogeny based on whole-genome sequencing reveals genetic diversity and population strucutre.</title>
        <authorList>
            <person name="Zhiqiu Y."/>
            <person name="Bin L."/>
            <person name="Lingyan J."/>
        </authorList>
    </citation>
    <scope>NUCLEOTIDE SEQUENCE [LARGE SCALE GENOMIC DNA]</scope>
    <source>
        <strain evidence="1 2">N2814</strain>
    </source>
</reference>
<dbReference type="EMBL" id="VSIJ01000005">
    <property type="protein sequence ID" value="TXX67157.1"/>
    <property type="molecule type" value="Genomic_DNA"/>
</dbReference>
<gene>
    <name evidence="1" type="ORF">FXF03_00900</name>
</gene>
<dbReference type="Proteomes" id="UP000323819">
    <property type="component" value="Unassembled WGS sequence"/>
</dbReference>
<name>A0ABD7SQU2_VIBCL</name>
<comment type="caution">
    <text evidence="1">The sequence shown here is derived from an EMBL/GenBank/DDBJ whole genome shotgun (WGS) entry which is preliminary data.</text>
</comment>
<dbReference type="AlphaFoldDB" id="A0ABD7SQU2"/>
<accession>A0ABD7SQU2</accession>
<evidence type="ECO:0000313" key="1">
    <source>
        <dbReference type="EMBL" id="TXX67157.1"/>
    </source>
</evidence>
<evidence type="ECO:0000313" key="2">
    <source>
        <dbReference type="Proteomes" id="UP000323819"/>
    </source>
</evidence>
<sequence length="180" mass="20429">MSRFIVGKKYPFLRHKVWVRDLSSERKSICNSLYPFESDTISTQMVYLTCIEEHDVPNEYGDKVSKGYSFILEGFAPHFTNQYPQALYSQTSTEADWVVSAMFDQNGETQIDEYISAHYALNQIERAGKNGAELPDYLRKIKATILASLKDNGCTLKETDLSLKASEALGYKCWKNSPAA</sequence>